<dbReference type="InterPro" id="IPR036452">
    <property type="entry name" value="Ribo_hydro-like"/>
</dbReference>
<accession>A0ABM1DZ81</accession>
<dbReference type="PANTHER" id="PTHR46190">
    <property type="entry name" value="SI:CH211-201H21.5-RELATED"/>
    <property type="match status" value="1"/>
</dbReference>
<evidence type="ECO:0000259" key="2">
    <source>
        <dbReference type="Pfam" id="PF01156"/>
    </source>
</evidence>
<dbReference type="GeneID" id="106807440"/>
<name>A0ABM1DZ81_PRICU</name>
<feature type="domain" description="Inosine/uridine-preferring nucleoside hydrolase" evidence="2">
    <location>
        <begin position="53"/>
        <end position="354"/>
    </location>
</feature>
<comment type="similarity">
    <text evidence="1">Belongs to the IUNH family.</text>
</comment>
<dbReference type="RefSeq" id="XP_014665251.1">
    <property type="nucleotide sequence ID" value="XM_014809765.1"/>
</dbReference>
<sequence length="375" mass="42430">MVFSYVARTFAASQSRQSIAGRNCIRRIKRTFSRTAFTMCSEEEKPHGHKRFVIDADPGVDDTHAIMMALAHPNVEVAGITIVGGNCDIDQIVLNAVRVLKTCNRLDIPVYRGSAVSLLGEIPQKSEYHMLDGLGDVPLFRRRAMRIRRMLVWCNQSMPCKPLLRLSQWYRGDLTLIALGPLTNIAMAIRLDAEFGKRLKHCYIMGGNTEGQGNITTSAEFNFHHDPEAASIVLNELQCPITQVGWEVTLRNMISWDWFDEACKADTREARFLRLIHDKPEAFCKKQEWGFIPCDQTAMAVALDDGVATGWHSEYATVELNGKYTRGQMVIDFRKVLKREHNCRMVTKIDLDRLRSCMGMAMNPGSNKSGKRKAM</sequence>
<dbReference type="Gene3D" id="3.90.245.10">
    <property type="entry name" value="Ribonucleoside hydrolase-like"/>
    <property type="match status" value="1"/>
</dbReference>
<keyword evidence="3" id="KW-1185">Reference proteome</keyword>
<protein>
    <submittedName>
        <fullName evidence="4 5">Inosine-uridine preferring nucleoside hydrolase-like</fullName>
    </submittedName>
</protein>
<proteinExistence type="inferred from homology"/>
<gene>
    <name evidence="4 5" type="primary">LOC106807440</name>
</gene>
<evidence type="ECO:0000313" key="3">
    <source>
        <dbReference type="Proteomes" id="UP000695022"/>
    </source>
</evidence>
<dbReference type="InterPro" id="IPR052775">
    <property type="entry name" value="IUN_hydrolase"/>
</dbReference>
<evidence type="ECO:0000256" key="1">
    <source>
        <dbReference type="ARBA" id="ARBA00009176"/>
    </source>
</evidence>
<dbReference type="Proteomes" id="UP000695022">
    <property type="component" value="Unplaced"/>
</dbReference>
<dbReference type="CDD" id="cd02649">
    <property type="entry name" value="nuc_hydro_CeIAG"/>
    <property type="match status" value="1"/>
</dbReference>
<dbReference type="Pfam" id="PF01156">
    <property type="entry name" value="IU_nuc_hydro"/>
    <property type="match status" value="1"/>
</dbReference>
<evidence type="ECO:0000313" key="5">
    <source>
        <dbReference type="RefSeq" id="XP_014665252.1"/>
    </source>
</evidence>
<reference evidence="4 5" key="1">
    <citation type="submission" date="2025-05" db="UniProtKB">
        <authorList>
            <consortium name="RefSeq"/>
        </authorList>
    </citation>
    <scope>IDENTIFICATION</scope>
</reference>
<evidence type="ECO:0000313" key="4">
    <source>
        <dbReference type="RefSeq" id="XP_014665251.1"/>
    </source>
</evidence>
<dbReference type="InterPro" id="IPR001910">
    <property type="entry name" value="Inosine/uridine_hydrolase_dom"/>
</dbReference>
<organism evidence="3 5">
    <name type="scientific">Priapulus caudatus</name>
    <name type="common">Priapulid worm</name>
    <dbReference type="NCBI Taxonomy" id="37621"/>
    <lineage>
        <taxon>Eukaryota</taxon>
        <taxon>Metazoa</taxon>
        <taxon>Ecdysozoa</taxon>
        <taxon>Scalidophora</taxon>
        <taxon>Priapulida</taxon>
        <taxon>Priapulimorpha</taxon>
        <taxon>Priapulimorphida</taxon>
        <taxon>Priapulidae</taxon>
        <taxon>Priapulus</taxon>
    </lineage>
</organism>
<dbReference type="SUPFAM" id="SSF53590">
    <property type="entry name" value="Nucleoside hydrolase"/>
    <property type="match status" value="1"/>
</dbReference>
<dbReference type="RefSeq" id="XP_014665252.1">
    <property type="nucleotide sequence ID" value="XM_014809766.1"/>
</dbReference>
<dbReference type="PANTHER" id="PTHR46190:SF1">
    <property type="entry name" value="SI:CH211-201H21.5"/>
    <property type="match status" value="1"/>
</dbReference>